<evidence type="ECO:0000259" key="4">
    <source>
        <dbReference type="PROSITE" id="PS50949"/>
    </source>
</evidence>
<evidence type="ECO:0000256" key="3">
    <source>
        <dbReference type="ARBA" id="ARBA00023163"/>
    </source>
</evidence>
<dbReference type="PANTHER" id="PTHR43537:SF5">
    <property type="entry name" value="UXU OPERON TRANSCRIPTIONAL REGULATOR"/>
    <property type="match status" value="1"/>
</dbReference>
<dbReference type="Gene3D" id="1.20.120.530">
    <property type="entry name" value="GntR ligand-binding domain-like"/>
    <property type="match status" value="1"/>
</dbReference>
<dbReference type="PRINTS" id="PR00035">
    <property type="entry name" value="HTHGNTR"/>
</dbReference>
<dbReference type="SUPFAM" id="SSF46785">
    <property type="entry name" value="Winged helix' DNA-binding domain"/>
    <property type="match status" value="1"/>
</dbReference>
<sequence>MGMAGPAARAMKQSEIVARQIVAQILGDRLAEGTRLPTERAMLETYQVGRSTLREALRMLESRGILSIRTGRDGGPVVRRPRASDLGEAMTLILQFEGIEFAEVFAARQALEPILAGLAAEHAEHSELEELRGCVDRMASSLDESAVFHAENLRFHELVARAAGSPVLELISHAVEWVADGIAFGAVDAGFSQGARQVALTWHERIHAAIAAGDAVAATAAMEGHLEDSREAWMSRYSDLTQRLVEWTPLTEAPA</sequence>
<dbReference type="CDD" id="cd07377">
    <property type="entry name" value="WHTH_GntR"/>
    <property type="match status" value="1"/>
</dbReference>
<dbReference type="Pfam" id="PF00392">
    <property type="entry name" value="GntR"/>
    <property type="match status" value="1"/>
</dbReference>
<evidence type="ECO:0000313" key="6">
    <source>
        <dbReference type="Proteomes" id="UP000320693"/>
    </source>
</evidence>
<dbReference type="SUPFAM" id="SSF48008">
    <property type="entry name" value="GntR ligand-binding domain-like"/>
    <property type="match status" value="1"/>
</dbReference>
<keyword evidence="6" id="KW-1185">Reference proteome</keyword>
<proteinExistence type="predicted"/>
<dbReference type="InterPro" id="IPR011711">
    <property type="entry name" value="GntR_C"/>
</dbReference>
<keyword evidence="3" id="KW-0804">Transcription</keyword>
<organism evidence="5 6">
    <name type="scientific">Pseudonocardia saturnea</name>
    <dbReference type="NCBI Taxonomy" id="33909"/>
    <lineage>
        <taxon>Bacteria</taxon>
        <taxon>Bacillati</taxon>
        <taxon>Actinomycetota</taxon>
        <taxon>Actinomycetes</taxon>
        <taxon>Pseudonocardiales</taxon>
        <taxon>Pseudonocardiaceae</taxon>
        <taxon>Pseudonocardia</taxon>
    </lineage>
</organism>
<keyword evidence="2" id="KW-0238">DNA-binding</keyword>
<dbReference type="Gene3D" id="1.10.10.10">
    <property type="entry name" value="Winged helix-like DNA-binding domain superfamily/Winged helix DNA-binding domain"/>
    <property type="match status" value="1"/>
</dbReference>
<dbReference type="PROSITE" id="PS50949">
    <property type="entry name" value="HTH_GNTR"/>
    <property type="match status" value="1"/>
</dbReference>
<protein>
    <submittedName>
        <fullName evidence="5">Transcriptional regulator</fullName>
    </submittedName>
</protein>
<dbReference type="InterPro" id="IPR000524">
    <property type="entry name" value="Tscrpt_reg_HTH_GntR"/>
</dbReference>
<evidence type="ECO:0000256" key="2">
    <source>
        <dbReference type="ARBA" id="ARBA00023125"/>
    </source>
</evidence>
<dbReference type="SMART" id="SM00895">
    <property type="entry name" value="FCD"/>
    <property type="match status" value="1"/>
</dbReference>
<evidence type="ECO:0000256" key="1">
    <source>
        <dbReference type="ARBA" id="ARBA00023015"/>
    </source>
</evidence>
<dbReference type="EMBL" id="BJNH01000017">
    <property type="protein sequence ID" value="GEC24635.1"/>
    <property type="molecule type" value="Genomic_DNA"/>
</dbReference>
<name>A0ABQ0RVD2_9PSEU</name>
<dbReference type="InterPro" id="IPR036388">
    <property type="entry name" value="WH-like_DNA-bd_sf"/>
</dbReference>
<dbReference type="RefSeq" id="WP_085912815.1">
    <property type="nucleotide sequence ID" value="NZ_BJNH01000017.1"/>
</dbReference>
<dbReference type="PANTHER" id="PTHR43537">
    <property type="entry name" value="TRANSCRIPTIONAL REGULATOR, GNTR FAMILY"/>
    <property type="match status" value="1"/>
</dbReference>
<dbReference type="Proteomes" id="UP000320693">
    <property type="component" value="Unassembled WGS sequence"/>
</dbReference>
<dbReference type="InterPro" id="IPR008920">
    <property type="entry name" value="TF_FadR/GntR_C"/>
</dbReference>
<dbReference type="Pfam" id="PF07729">
    <property type="entry name" value="FCD"/>
    <property type="match status" value="1"/>
</dbReference>
<dbReference type="SMART" id="SM00345">
    <property type="entry name" value="HTH_GNTR"/>
    <property type="match status" value="1"/>
</dbReference>
<gene>
    <name evidence="5" type="ORF">PSA01_16640</name>
</gene>
<feature type="domain" description="HTH gntR-type" evidence="4">
    <location>
        <begin position="11"/>
        <end position="81"/>
    </location>
</feature>
<comment type="caution">
    <text evidence="5">The sequence shown here is derived from an EMBL/GenBank/DDBJ whole genome shotgun (WGS) entry which is preliminary data.</text>
</comment>
<evidence type="ECO:0000313" key="5">
    <source>
        <dbReference type="EMBL" id="GEC24635.1"/>
    </source>
</evidence>
<reference evidence="5 6" key="1">
    <citation type="submission" date="2019-06" db="EMBL/GenBank/DDBJ databases">
        <title>Whole genome shotgun sequence of Pseudonocardia saturnea NBRC 14499.</title>
        <authorList>
            <person name="Hosoyama A."/>
            <person name="Uohara A."/>
            <person name="Ohji S."/>
            <person name="Ichikawa N."/>
        </authorList>
    </citation>
    <scope>NUCLEOTIDE SEQUENCE [LARGE SCALE GENOMIC DNA]</scope>
    <source>
        <strain evidence="5 6">NBRC 14499</strain>
    </source>
</reference>
<keyword evidence="1" id="KW-0805">Transcription regulation</keyword>
<dbReference type="InterPro" id="IPR036390">
    <property type="entry name" value="WH_DNA-bd_sf"/>
</dbReference>
<accession>A0ABQ0RVD2</accession>